<dbReference type="Proteomes" id="UP000308652">
    <property type="component" value="Unassembled WGS sequence"/>
</dbReference>
<organism evidence="2 3">
    <name type="scientific">Crucibulum laeve</name>
    <dbReference type="NCBI Taxonomy" id="68775"/>
    <lineage>
        <taxon>Eukaryota</taxon>
        <taxon>Fungi</taxon>
        <taxon>Dikarya</taxon>
        <taxon>Basidiomycota</taxon>
        <taxon>Agaricomycotina</taxon>
        <taxon>Agaricomycetes</taxon>
        <taxon>Agaricomycetidae</taxon>
        <taxon>Agaricales</taxon>
        <taxon>Agaricineae</taxon>
        <taxon>Nidulariaceae</taxon>
        <taxon>Crucibulum</taxon>
    </lineage>
</organism>
<accession>A0A5C3LFK8</accession>
<keyword evidence="1" id="KW-0812">Transmembrane</keyword>
<evidence type="ECO:0000313" key="3">
    <source>
        <dbReference type="Proteomes" id="UP000308652"/>
    </source>
</evidence>
<evidence type="ECO:0000256" key="1">
    <source>
        <dbReference type="SAM" id="Phobius"/>
    </source>
</evidence>
<sequence length="90" mass="9678">MSTEITPAQSVAEINIDRMYLSPCPTLVGDHDEEKGSKEMLSETPNVATIESASLTPLRKILILSILSAAQFFDIFNAVASIVSLPQPSS</sequence>
<gene>
    <name evidence="2" type="ORF">BDQ12DRAFT_729597</name>
</gene>
<dbReference type="EMBL" id="ML213761">
    <property type="protein sequence ID" value="TFK31405.1"/>
    <property type="molecule type" value="Genomic_DNA"/>
</dbReference>
<reference evidence="2 3" key="1">
    <citation type="journal article" date="2019" name="Nat. Ecol. Evol.">
        <title>Megaphylogeny resolves global patterns of mushroom evolution.</title>
        <authorList>
            <person name="Varga T."/>
            <person name="Krizsan K."/>
            <person name="Foldi C."/>
            <person name="Dima B."/>
            <person name="Sanchez-Garcia M."/>
            <person name="Sanchez-Ramirez S."/>
            <person name="Szollosi G.J."/>
            <person name="Szarkandi J.G."/>
            <person name="Papp V."/>
            <person name="Albert L."/>
            <person name="Andreopoulos W."/>
            <person name="Angelini C."/>
            <person name="Antonin V."/>
            <person name="Barry K.W."/>
            <person name="Bougher N.L."/>
            <person name="Buchanan P."/>
            <person name="Buyck B."/>
            <person name="Bense V."/>
            <person name="Catcheside P."/>
            <person name="Chovatia M."/>
            <person name="Cooper J."/>
            <person name="Damon W."/>
            <person name="Desjardin D."/>
            <person name="Finy P."/>
            <person name="Geml J."/>
            <person name="Haridas S."/>
            <person name="Hughes K."/>
            <person name="Justo A."/>
            <person name="Karasinski D."/>
            <person name="Kautmanova I."/>
            <person name="Kiss B."/>
            <person name="Kocsube S."/>
            <person name="Kotiranta H."/>
            <person name="LaButti K.M."/>
            <person name="Lechner B.E."/>
            <person name="Liimatainen K."/>
            <person name="Lipzen A."/>
            <person name="Lukacs Z."/>
            <person name="Mihaltcheva S."/>
            <person name="Morgado L.N."/>
            <person name="Niskanen T."/>
            <person name="Noordeloos M.E."/>
            <person name="Ohm R.A."/>
            <person name="Ortiz-Santana B."/>
            <person name="Ovrebo C."/>
            <person name="Racz N."/>
            <person name="Riley R."/>
            <person name="Savchenko A."/>
            <person name="Shiryaev A."/>
            <person name="Soop K."/>
            <person name="Spirin V."/>
            <person name="Szebenyi C."/>
            <person name="Tomsovsky M."/>
            <person name="Tulloss R.E."/>
            <person name="Uehling J."/>
            <person name="Grigoriev I.V."/>
            <person name="Vagvolgyi C."/>
            <person name="Papp T."/>
            <person name="Martin F.M."/>
            <person name="Miettinen O."/>
            <person name="Hibbett D.S."/>
            <person name="Nagy L.G."/>
        </authorList>
    </citation>
    <scope>NUCLEOTIDE SEQUENCE [LARGE SCALE GENOMIC DNA]</scope>
    <source>
        <strain evidence="2 3">CBS 166.37</strain>
    </source>
</reference>
<name>A0A5C3LFK8_9AGAR</name>
<keyword evidence="1" id="KW-0472">Membrane</keyword>
<feature type="transmembrane region" description="Helical" evidence="1">
    <location>
        <begin position="61"/>
        <end position="85"/>
    </location>
</feature>
<evidence type="ECO:0000313" key="2">
    <source>
        <dbReference type="EMBL" id="TFK31405.1"/>
    </source>
</evidence>
<keyword evidence="1" id="KW-1133">Transmembrane helix</keyword>
<proteinExistence type="predicted"/>
<keyword evidence="3" id="KW-1185">Reference proteome</keyword>
<protein>
    <submittedName>
        <fullName evidence="2">Uncharacterized protein</fullName>
    </submittedName>
</protein>
<dbReference type="AlphaFoldDB" id="A0A5C3LFK8"/>